<evidence type="ECO:0000313" key="12">
    <source>
        <dbReference type="EMBL" id="OXS99331.1"/>
    </source>
</evidence>
<dbReference type="InterPro" id="IPR009006">
    <property type="entry name" value="Ala_racemase/Decarboxylase_C"/>
</dbReference>
<dbReference type="InterPro" id="IPR029066">
    <property type="entry name" value="PLP-binding_barrel"/>
</dbReference>
<dbReference type="GO" id="GO:0008784">
    <property type="term" value="F:alanine racemase activity"/>
    <property type="evidence" value="ECO:0007669"/>
    <property type="project" value="UniProtKB-UniRule"/>
</dbReference>
<keyword evidence="6 7" id="KW-0413">Isomerase</keyword>
<dbReference type="UniPathway" id="UPA00042">
    <property type="reaction ID" value="UER00497"/>
</dbReference>
<dbReference type="InterPro" id="IPR000821">
    <property type="entry name" value="Ala_racemase"/>
</dbReference>
<dbReference type="CDD" id="cd00430">
    <property type="entry name" value="PLPDE_III_AR"/>
    <property type="match status" value="1"/>
</dbReference>
<evidence type="ECO:0000256" key="6">
    <source>
        <dbReference type="ARBA" id="ARBA00023235"/>
    </source>
</evidence>
<dbReference type="Proteomes" id="UP000215405">
    <property type="component" value="Unassembled WGS sequence"/>
</dbReference>
<protein>
    <recommendedName>
        <fullName evidence="4 7">Alanine racemase</fullName>
        <ecNumber evidence="4 7">5.1.1.1</ecNumber>
    </recommendedName>
</protein>
<keyword evidence="13" id="KW-1185">Reference proteome</keyword>
<feature type="domain" description="Alanine racemase C-terminal" evidence="11">
    <location>
        <begin position="243"/>
        <end position="380"/>
    </location>
</feature>
<comment type="caution">
    <text evidence="12">The sequence shown here is derived from an EMBL/GenBank/DDBJ whole genome shotgun (WGS) entry which is preliminary data.</text>
</comment>
<dbReference type="EC" id="5.1.1.1" evidence="4 7"/>
<dbReference type="InterPro" id="IPR020622">
    <property type="entry name" value="Ala_racemase_pyridoxalP-BS"/>
</dbReference>
<organism evidence="12 13">
    <name type="scientific">Notoacmeibacter marinus</name>
    <dbReference type="NCBI Taxonomy" id="1876515"/>
    <lineage>
        <taxon>Bacteria</taxon>
        <taxon>Pseudomonadati</taxon>
        <taxon>Pseudomonadota</taxon>
        <taxon>Alphaproteobacteria</taxon>
        <taxon>Hyphomicrobiales</taxon>
        <taxon>Notoacmeibacteraceae</taxon>
        <taxon>Notoacmeibacter</taxon>
    </lineage>
</organism>
<feature type="compositionally biased region" description="Polar residues" evidence="10">
    <location>
        <begin position="1"/>
        <end position="10"/>
    </location>
</feature>
<dbReference type="EMBL" id="NBYO01000003">
    <property type="protein sequence ID" value="OXS99331.1"/>
    <property type="molecule type" value="Genomic_DNA"/>
</dbReference>
<feature type="region of interest" description="Disordered" evidence="10">
    <location>
        <begin position="1"/>
        <end position="20"/>
    </location>
</feature>
<feature type="modified residue" description="N6-(pyridoxal phosphate)lysine" evidence="7 8">
    <location>
        <position position="58"/>
    </location>
</feature>
<dbReference type="NCBIfam" id="TIGR00492">
    <property type="entry name" value="alr"/>
    <property type="match status" value="1"/>
</dbReference>
<dbReference type="HAMAP" id="MF_01201">
    <property type="entry name" value="Ala_racemase"/>
    <property type="match status" value="1"/>
</dbReference>
<evidence type="ECO:0000259" key="11">
    <source>
        <dbReference type="SMART" id="SM01005"/>
    </source>
</evidence>
<dbReference type="InterPro" id="IPR011079">
    <property type="entry name" value="Ala_racemase_C"/>
</dbReference>
<evidence type="ECO:0000256" key="3">
    <source>
        <dbReference type="ARBA" id="ARBA00007880"/>
    </source>
</evidence>
<accession>A0A231UTZ1</accession>
<evidence type="ECO:0000256" key="2">
    <source>
        <dbReference type="ARBA" id="ARBA00001933"/>
    </source>
</evidence>
<dbReference type="AlphaFoldDB" id="A0A231UTZ1"/>
<dbReference type="Gene3D" id="3.20.20.10">
    <property type="entry name" value="Alanine racemase"/>
    <property type="match status" value="1"/>
</dbReference>
<name>A0A231UTZ1_9HYPH</name>
<dbReference type="SUPFAM" id="SSF51419">
    <property type="entry name" value="PLP-binding barrel"/>
    <property type="match status" value="1"/>
</dbReference>
<evidence type="ECO:0000256" key="1">
    <source>
        <dbReference type="ARBA" id="ARBA00000316"/>
    </source>
</evidence>
<evidence type="ECO:0000256" key="4">
    <source>
        <dbReference type="ARBA" id="ARBA00013089"/>
    </source>
</evidence>
<dbReference type="GO" id="GO:0030632">
    <property type="term" value="P:D-alanine biosynthetic process"/>
    <property type="evidence" value="ECO:0007669"/>
    <property type="project" value="UniProtKB-UniRule"/>
</dbReference>
<evidence type="ECO:0000256" key="9">
    <source>
        <dbReference type="PIRSR" id="PIRSR600821-52"/>
    </source>
</evidence>
<evidence type="ECO:0000256" key="5">
    <source>
        <dbReference type="ARBA" id="ARBA00022898"/>
    </source>
</evidence>
<dbReference type="InterPro" id="IPR001608">
    <property type="entry name" value="Ala_racemase_N"/>
</dbReference>
<dbReference type="GO" id="GO:0005829">
    <property type="term" value="C:cytosol"/>
    <property type="evidence" value="ECO:0007669"/>
    <property type="project" value="TreeGrafter"/>
</dbReference>
<comment type="function">
    <text evidence="7">Catalyzes the interconversion of L-alanine and D-alanine. May also act on other amino acids.</text>
</comment>
<comment type="cofactor">
    <cofactor evidence="2 7 8">
        <name>pyridoxal 5'-phosphate</name>
        <dbReference type="ChEBI" id="CHEBI:597326"/>
    </cofactor>
</comment>
<comment type="similarity">
    <text evidence="3 7">Belongs to the alanine racemase family.</text>
</comment>
<evidence type="ECO:0000256" key="7">
    <source>
        <dbReference type="HAMAP-Rule" id="MF_01201"/>
    </source>
</evidence>
<sequence>MTTGCRNGSNSEHRSVPFPAEIPDLEGTRLVIDRSAIRRNWQTLRDCAPGSECAAVVKADAYGLGLSEIVPHLPECRIFFVATPQEGLALRPTRPDATIYVLSGPWSAAVATAMAEAKLRPVINTHEQLKRWSETGQPFALHFDTGMNRLGFSIQDAGRLAGSSGPDLVLSHLACADEPEHPANTEQRKRFNAIREHFEDVPLSLANSAGVFLGSDYHYDLTRPGIALYGGSAGPRMTGIERVVDLTARIIQVRQARRGEHVSYGQTHRLTRNSRLAVAAIGYADGYFRSGSGSGVPLRDALPDGAMAAIDGVAAPLIGRTTMDLSIFDVTDLPPGCCKEGDWLEIIGTTISLEDIARRTGTIGYEVLTALGQRHRRSYI</sequence>
<evidence type="ECO:0000256" key="8">
    <source>
        <dbReference type="PIRSR" id="PIRSR600821-50"/>
    </source>
</evidence>
<comment type="pathway">
    <text evidence="7">Amino-acid biosynthesis; D-alanine biosynthesis; D-alanine from L-alanine: step 1/1.</text>
</comment>
<feature type="active site" description="Proton acceptor; specific for D-alanine" evidence="7">
    <location>
        <position position="58"/>
    </location>
</feature>
<dbReference type="PRINTS" id="PR00992">
    <property type="entry name" value="ALARACEMASE"/>
</dbReference>
<reference evidence="13" key="1">
    <citation type="journal article" date="2017" name="Int. J. Syst. Evol. Microbiol.">
        <title>Notoacmeibacter marinus gen. nov., sp. nov., isolated from the gut of a limpet and proposal of Notoacmeibacteraceae fam. nov. in the order Rhizobiales of the class Alphaproteobacteria.</title>
        <authorList>
            <person name="Huang Z."/>
            <person name="Guo F."/>
            <person name="Lai Q."/>
        </authorList>
    </citation>
    <scope>NUCLEOTIDE SEQUENCE [LARGE SCALE GENOMIC DNA]</scope>
    <source>
        <strain evidence="13">XMTR2A4</strain>
    </source>
</reference>
<dbReference type="Pfam" id="PF01168">
    <property type="entry name" value="Ala_racemase_N"/>
    <property type="match status" value="1"/>
</dbReference>
<dbReference type="Pfam" id="PF00842">
    <property type="entry name" value="Ala_racemase_C"/>
    <property type="match status" value="1"/>
</dbReference>
<dbReference type="GO" id="GO:0030170">
    <property type="term" value="F:pyridoxal phosphate binding"/>
    <property type="evidence" value="ECO:0007669"/>
    <property type="project" value="UniProtKB-UniRule"/>
</dbReference>
<feature type="binding site" evidence="7 9">
    <location>
        <position position="323"/>
    </location>
    <ligand>
        <name>substrate</name>
    </ligand>
</feature>
<comment type="catalytic activity">
    <reaction evidence="1 7">
        <text>L-alanine = D-alanine</text>
        <dbReference type="Rhea" id="RHEA:20249"/>
        <dbReference type="ChEBI" id="CHEBI:57416"/>
        <dbReference type="ChEBI" id="CHEBI:57972"/>
        <dbReference type="EC" id="5.1.1.1"/>
    </reaction>
</comment>
<dbReference type="Gene3D" id="2.40.37.10">
    <property type="entry name" value="Lyase, Ornithine Decarboxylase, Chain A, domain 1"/>
    <property type="match status" value="1"/>
</dbReference>
<dbReference type="PROSITE" id="PS00395">
    <property type="entry name" value="ALANINE_RACEMASE"/>
    <property type="match status" value="1"/>
</dbReference>
<gene>
    <name evidence="12" type="ORF">B7H23_14265</name>
</gene>
<dbReference type="PANTHER" id="PTHR30511:SF0">
    <property type="entry name" value="ALANINE RACEMASE, CATABOLIC-RELATED"/>
    <property type="match status" value="1"/>
</dbReference>
<keyword evidence="5 7" id="KW-0663">Pyridoxal phosphate</keyword>
<evidence type="ECO:0000313" key="13">
    <source>
        <dbReference type="Proteomes" id="UP000215405"/>
    </source>
</evidence>
<feature type="binding site" evidence="7 9">
    <location>
        <position position="149"/>
    </location>
    <ligand>
        <name>substrate</name>
    </ligand>
</feature>
<evidence type="ECO:0000256" key="10">
    <source>
        <dbReference type="SAM" id="MobiDB-lite"/>
    </source>
</evidence>
<feature type="active site" description="Proton acceptor; specific for L-alanine" evidence="7">
    <location>
        <position position="264"/>
    </location>
</feature>
<dbReference type="SMART" id="SM01005">
    <property type="entry name" value="Ala_racemase_C"/>
    <property type="match status" value="1"/>
</dbReference>
<proteinExistence type="inferred from homology"/>
<dbReference type="PANTHER" id="PTHR30511">
    <property type="entry name" value="ALANINE RACEMASE"/>
    <property type="match status" value="1"/>
</dbReference>
<dbReference type="SUPFAM" id="SSF50621">
    <property type="entry name" value="Alanine racemase C-terminal domain-like"/>
    <property type="match status" value="1"/>
</dbReference>